<feature type="transmembrane region" description="Helical" evidence="1">
    <location>
        <begin position="75"/>
        <end position="96"/>
    </location>
</feature>
<gene>
    <name evidence="2" type="ORF">CEE69_24425</name>
</gene>
<accession>A0A2G1W198</accession>
<protein>
    <submittedName>
        <fullName evidence="2">Uncharacterized protein</fullName>
    </submittedName>
</protein>
<keyword evidence="1" id="KW-1133">Transmembrane helix</keyword>
<reference evidence="2 3" key="1">
    <citation type="submission" date="2017-06" db="EMBL/GenBank/DDBJ databases">
        <title>Description of Rhodopirellula bahusiensis sp. nov.</title>
        <authorList>
            <person name="Kizina J."/>
            <person name="Harder J."/>
        </authorList>
    </citation>
    <scope>NUCLEOTIDE SEQUENCE [LARGE SCALE GENOMIC DNA]</scope>
    <source>
        <strain evidence="2 3">SWK21</strain>
    </source>
</reference>
<keyword evidence="1" id="KW-0812">Transmembrane</keyword>
<dbReference type="EMBL" id="NIZW01000023">
    <property type="protein sequence ID" value="PHQ32751.1"/>
    <property type="molecule type" value="Genomic_DNA"/>
</dbReference>
<evidence type="ECO:0000313" key="2">
    <source>
        <dbReference type="EMBL" id="PHQ32751.1"/>
    </source>
</evidence>
<dbReference type="Proteomes" id="UP000225740">
    <property type="component" value="Unassembled WGS sequence"/>
</dbReference>
<sequence>MNWDELRFEAREFVQFRFISSCSMMIELTNGRLAYQPRFSKPRSGLSHMSSTNPYKTTRHCLDQIAQPRINRRRWALASFAIVFLACVGFGGYGLYVDAQYAATLPSNVPRCGNPAMAAMAFIFPIGPVFGSVAAGMGYLAAAVLDPRP</sequence>
<evidence type="ECO:0000256" key="1">
    <source>
        <dbReference type="SAM" id="Phobius"/>
    </source>
</evidence>
<evidence type="ECO:0000313" key="3">
    <source>
        <dbReference type="Proteomes" id="UP000225740"/>
    </source>
</evidence>
<comment type="caution">
    <text evidence="2">The sequence shown here is derived from an EMBL/GenBank/DDBJ whole genome shotgun (WGS) entry which is preliminary data.</text>
</comment>
<keyword evidence="3" id="KW-1185">Reference proteome</keyword>
<organism evidence="2 3">
    <name type="scientific">Rhodopirellula bahusiensis</name>
    <dbReference type="NCBI Taxonomy" id="2014065"/>
    <lineage>
        <taxon>Bacteria</taxon>
        <taxon>Pseudomonadati</taxon>
        <taxon>Planctomycetota</taxon>
        <taxon>Planctomycetia</taxon>
        <taxon>Pirellulales</taxon>
        <taxon>Pirellulaceae</taxon>
        <taxon>Rhodopirellula</taxon>
    </lineage>
</organism>
<feature type="transmembrane region" description="Helical" evidence="1">
    <location>
        <begin position="116"/>
        <end position="145"/>
    </location>
</feature>
<name>A0A2G1W198_9BACT</name>
<keyword evidence="1" id="KW-0472">Membrane</keyword>
<dbReference type="AlphaFoldDB" id="A0A2G1W198"/>
<proteinExistence type="predicted"/>